<feature type="chain" id="PRO_5031111842" description="PEP-CTERM protein-sorting domain-containing protein" evidence="1">
    <location>
        <begin position="23"/>
        <end position="206"/>
    </location>
</feature>
<name>A0A7W7YBF7_9BACT</name>
<evidence type="ECO:0000256" key="1">
    <source>
        <dbReference type="SAM" id="SignalP"/>
    </source>
</evidence>
<proteinExistence type="predicted"/>
<organism evidence="2 3">
    <name type="scientific">Prosthecobacter vanneervenii</name>
    <dbReference type="NCBI Taxonomy" id="48466"/>
    <lineage>
        <taxon>Bacteria</taxon>
        <taxon>Pseudomonadati</taxon>
        <taxon>Verrucomicrobiota</taxon>
        <taxon>Verrucomicrobiia</taxon>
        <taxon>Verrucomicrobiales</taxon>
        <taxon>Verrucomicrobiaceae</taxon>
        <taxon>Prosthecobacter</taxon>
    </lineage>
</organism>
<evidence type="ECO:0000313" key="2">
    <source>
        <dbReference type="EMBL" id="MBB5033104.1"/>
    </source>
</evidence>
<keyword evidence="1" id="KW-0732">Signal</keyword>
<dbReference type="RefSeq" id="WP_184340022.1">
    <property type="nucleotide sequence ID" value="NZ_JACHIG010000005.1"/>
</dbReference>
<keyword evidence="3" id="KW-1185">Reference proteome</keyword>
<dbReference type="InterPro" id="IPR013424">
    <property type="entry name" value="Ice-binding_C"/>
</dbReference>
<dbReference type="NCBIfam" id="TIGR02595">
    <property type="entry name" value="PEP_CTERM"/>
    <property type="match status" value="1"/>
</dbReference>
<dbReference type="AlphaFoldDB" id="A0A7W7YBF7"/>
<feature type="signal peptide" evidence="1">
    <location>
        <begin position="1"/>
        <end position="22"/>
    </location>
</feature>
<reference evidence="2 3" key="1">
    <citation type="submission" date="2020-08" db="EMBL/GenBank/DDBJ databases">
        <title>Genomic Encyclopedia of Type Strains, Phase IV (KMG-IV): sequencing the most valuable type-strain genomes for metagenomic binning, comparative biology and taxonomic classification.</title>
        <authorList>
            <person name="Goeker M."/>
        </authorList>
    </citation>
    <scope>NUCLEOTIDE SEQUENCE [LARGE SCALE GENOMIC DNA]</scope>
    <source>
        <strain evidence="2 3">DSM 12252</strain>
    </source>
</reference>
<sequence length="206" mass="21538">MPFPRLLTLLAALALPLGTAQALTWNETLNGELSGNGNSPTLVGTLDPGDNFFSGTMGSLGGTGPLDADIWNFTIAPGYALTGINLYGYSAASGSLTNESFMAIANGGTINTSDPSLHLSNALWGYATDGFGNTYNDLLALLDAGPDFGGIGFNGPLPAGNYTFWIQEGSDQITYNIDFVTSPVPEPGSALLLGTAGLWLLRRRRR</sequence>
<evidence type="ECO:0008006" key="4">
    <source>
        <dbReference type="Google" id="ProtNLM"/>
    </source>
</evidence>
<dbReference type="Proteomes" id="UP000590740">
    <property type="component" value="Unassembled WGS sequence"/>
</dbReference>
<accession>A0A7W7YBF7</accession>
<dbReference type="EMBL" id="JACHIG010000005">
    <property type="protein sequence ID" value="MBB5033104.1"/>
    <property type="molecule type" value="Genomic_DNA"/>
</dbReference>
<evidence type="ECO:0000313" key="3">
    <source>
        <dbReference type="Proteomes" id="UP000590740"/>
    </source>
</evidence>
<gene>
    <name evidence="2" type="ORF">HNQ65_002687</name>
</gene>
<comment type="caution">
    <text evidence="2">The sequence shown here is derived from an EMBL/GenBank/DDBJ whole genome shotgun (WGS) entry which is preliminary data.</text>
</comment>
<protein>
    <recommendedName>
        <fullName evidence="4">PEP-CTERM protein-sorting domain-containing protein</fullName>
    </recommendedName>
</protein>